<accession>A0A5A9XQY2</accession>
<protein>
    <submittedName>
        <fullName evidence="2">Uncharacterized protein</fullName>
    </submittedName>
</protein>
<keyword evidence="1" id="KW-0812">Transmembrane</keyword>
<sequence>MAPKIDELIQKIRELEEELEVEFRTKREQFQFIIEEKRVRFAEEVARQQRRLKTGLFRYLAESRPLNVLTAPIIYAGFIPFLALDLFLLIYQAVCFPIYDIPKVKRSEYLTFDREDLPYLNIIEKLNCFYCSYGNGLAAYFREIAARTEQYWCPIKHARRIRAAHDRYPRFFEYGDAESYRKGLERLRKEFEKGNGIKQGGKKAQKGA</sequence>
<dbReference type="OrthoDB" id="9795505at2"/>
<keyword evidence="3" id="KW-1185">Reference proteome</keyword>
<feature type="transmembrane region" description="Helical" evidence="1">
    <location>
        <begin position="73"/>
        <end position="99"/>
    </location>
</feature>
<evidence type="ECO:0000313" key="2">
    <source>
        <dbReference type="EMBL" id="KAA0895230.1"/>
    </source>
</evidence>
<keyword evidence="1" id="KW-0472">Membrane</keyword>
<keyword evidence="1" id="KW-1133">Transmembrane helix</keyword>
<reference evidence="2 3" key="1">
    <citation type="submission" date="2019-04" db="EMBL/GenBank/DDBJ databases">
        <title>Geobacter ruber sp. nov., ferric-reducing bacteria isolated from paddy soil.</title>
        <authorList>
            <person name="Xu Z."/>
            <person name="Masuda Y."/>
            <person name="Itoh H."/>
            <person name="Senoo K."/>
        </authorList>
    </citation>
    <scope>NUCLEOTIDE SEQUENCE [LARGE SCALE GENOMIC DNA]</scope>
    <source>
        <strain evidence="2 3">Red88</strain>
    </source>
</reference>
<dbReference type="RefSeq" id="WP_149305811.1">
    <property type="nucleotide sequence ID" value="NZ_SRSD01000001.1"/>
</dbReference>
<proteinExistence type="predicted"/>
<evidence type="ECO:0000256" key="1">
    <source>
        <dbReference type="SAM" id="Phobius"/>
    </source>
</evidence>
<organism evidence="2 3">
    <name type="scientific">Oryzomonas rubra</name>
    <dbReference type="NCBI Taxonomy" id="2509454"/>
    <lineage>
        <taxon>Bacteria</taxon>
        <taxon>Pseudomonadati</taxon>
        <taxon>Thermodesulfobacteriota</taxon>
        <taxon>Desulfuromonadia</taxon>
        <taxon>Geobacterales</taxon>
        <taxon>Geobacteraceae</taxon>
        <taxon>Oryzomonas</taxon>
    </lineage>
</organism>
<name>A0A5A9XQY2_9BACT</name>
<dbReference type="EMBL" id="SRSD01000001">
    <property type="protein sequence ID" value="KAA0895230.1"/>
    <property type="molecule type" value="Genomic_DNA"/>
</dbReference>
<comment type="caution">
    <text evidence="2">The sequence shown here is derived from an EMBL/GenBank/DDBJ whole genome shotgun (WGS) entry which is preliminary data.</text>
</comment>
<evidence type="ECO:0000313" key="3">
    <source>
        <dbReference type="Proteomes" id="UP000324298"/>
    </source>
</evidence>
<gene>
    <name evidence="2" type="ORF">ET418_01540</name>
</gene>
<dbReference type="AlphaFoldDB" id="A0A5A9XQY2"/>
<dbReference type="Proteomes" id="UP000324298">
    <property type="component" value="Unassembled WGS sequence"/>
</dbReference>